<name>A0ACD5DE01_9LACO</name>
<sequence>MVTLLMGLFTVESLTTDSEQATTVKFDNNMITSKNLTSHGVIKYNFASPAKKYNGTVKTATNKWNKALGKRVFAASKSANDFRLVITNSNITPGLAGVAEVNSGVIGQLCNITQAISSSNSRTWSYARH</sequence>
<dbReference type="EMBL" id="CP168151">
    <property type="protein sequence ID" value="XFD39381.1"/>
    <property type="molecule type" value="Genomic_DNA"/>
</dbReference>
<evidence type="ECO:0000313" key="2">
    <source>
        <dbReference type="Proteomes" id="UP001149860"/>
    </source>
</evidence>
<dbReference type="Proteomes" id="UP001149860">
    <property type="component" value="Chromosome"/>
</dbReference>
<protein>
    <submittedName>
        <fullName evidence="1">Uncharacterized protein</fullName>
    </submittedName>
</protein>
<accession>A0ACD5DE01</accession>
<reference evidence="1" key="1">
    <citation type="submission" date="2024-08" db="EMBL/GenBank/DDBJ databases">
        <title>Lentilactobacillus sp. nov., isolated from tree bark.</title>
        <authorList>
            <person name="Phuengjayaem S."/>
            <person name="Tanasupawat S."/>
        </authorList>
    </citation>
    <scope>NUCLEOTIDE SEQUENCE</scope>
    <source>
        <strain evidence="1">SPB1-3</strain>
    </source>
</reference>
<organism evidence="1 2">
    <name type="scientific">Lentilactobacillus terminaliae</name>
    <dbReference type="NCBI Taxonomy" id="3003483"/>
    <lineage>
        <taxon>Bacteria</taxon>
        <taxon>Bacillati</taxon>
        <taxon>Bacillota</taxon>
        <taxon>Bacilli</taxon>
        <taxon>Lactobacillales</taxon>
        <taxon>Lactobacillaceae</taxon>
        <taxon>Lentilactobacillus</taxon>
    </lineage>
</organism>
<gene>
    <name evidence="1" type="ORF">O0236_008250</name>
</gene>
<evidence type="ECO:0000313" key="1">
    <source>
        <dbReference type="EMBL" id="XFD39381.1"/>
    </source>
</evidence>
<proteinExistence type="predicted"/>
<keyword evidence="2" id="KW-1185">Reference proteome</keyword>